<evidence type="ECO:0000313" key="9">
    <source>
        <dbReference type="EMBL" id="SES36739.1"/>
    </source>
</evidence>
<evidence type="ECO:0000256" key="1">
    <source>
        <dbReference type="ARBA" id="ARBA00004651"/>
    </source>
</evidence>
<keyword evidence="5 7" id="KW-1133">Transmembrane helix</keyword>
<dbReference type="STRING" id="65499.SAMN04488000_12458"/>
<dbReference type="PANTHER" id="PTHR43386">
    <property type="entry name" value="OLIGOPEPTIDE TRANSPORT SYSTEM PERMEASE PROTEIN APPC"/>
    <property type="match status" value="1"/>
</dbReference>
<keyword evidence="4 7" id="KW-0812">Transmembrane</keyword>
<comment type="similarity">
    <text evidence="7">Belongs to the binding-protein-dependent transport system permease family.</text>
</comment>
<organism evidence="9 10">
    <name type="scientific">Lentzea albida</name>
    <dbReference type="NCBI Taxonomy" id="65499"/>
    <lineage>
        <taxon>Bacteria</taxon>
        <taxon>Bacillati</taxon>
        <taxon>Actinomycetota</taxon>
        <taxon>Actinomycetes</taxon>
        <taxon>Pseudonocardiales</taxon>
        <taxon>Pseudonocardiaceae</taxon>
        <taxon>Lentzea</taxon>
    </lineage>
</organism>
<evidence type="ECO:0000256" key="4">
    <source>
        <dbReference type="ARBA" id="ARBA00022692"/>
    </source>
</evidence>
<dbReference type="CDD" id="cd06261">
    <property type="entry name" value="TM_PBP2"/>
    <property type="match status" value="1"/>
</dbReference>
<dbReference type="InterPro" id="IPR050366">
    <property type="entry name" value="BP-dependent_transpt_permease"/>
</dbReference>
<feature type="domain" description="ABC transmembrane type-1" evidence="8">
    <location>
        <begin position="59"/>
        <end position="247"/>
    </location>
</feature>
<feature type="transmembrane region" description="Helical" evidence="7">
    <location>
        <begin position="94"/>
        <end position="116"/>
    </location>
</feature>
<comment type="subcellular location">
    <subcellularLocation>
        <location evidence="1 7">Cell membrane</location>
        <topology evidence="1 7">Multi-pass membrane protein</topology>
    </subcellularLocation>
</comment>
<dbReference type="OrthoDB" id="9812701at2"/>
<dbReference type="Proteomes" id="UP000199503">
    <property type="component" value="Unassembled WGS sequence"/>
</dbReference>
<keyword evidence="6 7" id="KW-0472">Membrane</keyword>
<evidence type="ECO:0000256" key="7">
    <source>
        <dbReference type="RuleBase" id="RU363032"/>
    </source>
</evidence>
<dbReference type="InterPro" id="IPR000515">
    <property type="entry name" value="MetI-like"/>
</dbReference>
<evidence type="ECO:0000313" key="10">
    <source>
        <dbReference type="Proteomes" id="UP000199503"/>
    </source>
</evidence>
<dbReference type="AlphaFoldDB" id="A0A1H9WSJ6"/>
<dbReference type="GO" id="GO:0005886">
    <property type="term" value="C:plasma membrane"/>
    <property type="evidence" value="ECO:0007669"/>
    <property type="project" value="UniProtKB-SubCell"/>
</dbReference>
<feature type="transmembrane region" description="Helical" evidence="7">
    <location>
        <begin position="224"/>
        <end position="247"/>
    </location>
</feature>
<gene>
    <name evidence="9" type="ORF">SAMN04488000_12458</name>
</gene>
<dbReference type="Gene3D" id="1.10.3720.10">
    <property type="entry name" value="MetI-like"/>
    <property type="match status" value="1"/>
</dbReference>
<accession>A0A1H9WSJ6</accession>
<dbReference type="SUPFAM" id="SSF161098">
    <property type="entry name" value="MetI-like"/>
    <property type="match status" value="1"/>
</dbReference>
<feature type="transmembrane region" description="Helical" evidence="7">
    <location>
        <begin position="60"/>
        <end position="82"/>
    </location>
</feature>
<name>A0A1H9WSJ6_9PSEU</name>
<sequence>MRSAWPTAAVFAVVLAGGLLAPHDPVAVSGLPFTAPGGDHLLGTDVLGRDVLSRSLTGGAGLVVLAALAGAVTCGIGVACGLVAGWRGGWANRVITAVADVLTAVPVLLVALVIAIAVPGPVAVVAATVAGGAPLTAQIVRDATRSAKSAGWADAARCRGETTAALLVREVLPAMSGLVVAEAGLRFVLGLQLACTLTLLGFGAQPPAADWALMLRENLPGAAANPSAVAAPALLLATLACVVALALRSRRDAEVTA</sequence>
<keyword evidence="2 7" id="KW-0813">Transport</keyword>
<dbReference type="PANTHER" id="PTHR43386:SF25">
    <property type="entry name" value="PEPTIDE ABC TRANSPORTER PERMEASE PROTEIN"/>
    <property type="match status" value="1"/>
</dbReference>
<keyword evidence="3" id="KW-1003">Cell membrane</keyword>
<dbReference type="Pfam" id="PF00528">
    <property type="entry name" value="BPD_transp_1"/>
    <property type="match status" value="1"/>
</dbReference>
<evidence type="ECO:0000259" key="8">
    <source>
        <dbReference type="PROSITE" id="PS50928"/>
    </source>
</evidence>
<evidence type="ECO:0000256" key="6">
    <source>
        <dbReference type="ARBA" id="ARBA00023136"/>
    </source>
</evidence>
<dbReference type="InterPro" id="IPR035906">
    <property type="entry name" value="MetI-like_sf"/>
</dbReference>
<reference evidence="10" key="1">
    <citation type="submission" date="2016-10" db="EMBL/GenBank/DDBJ databases">
        <authorList>
            <person name="Varghese N."/>
            <person name="Submissions S."/>
        </authorList>
    </citation>
    <scope>NUCLEOTIDE SEQUENCE [LARGE SCALE GENOMIC DNA]</scope>
    <source>
        <strain evidence="10">DSM 44437</strain>
    </source>
</reference>
<dbReference type="PROSITE" id="PS50928">
    <property type="entry name" value="ABC_TM1"/>
    <property type="match status" value="1"/>
</dbReference>
<evidence type="ECO:0000256" key="2">
    <source>
        <dbReference type="ARBA" id="ARBA00022448"/>
    </source>
</evidence>
<dbReference type="EMBL" id="FOFV01000024">
    <property type="protein sequence ID" value="SES36739.1"/>
    <property type="molecule type" value="Genomic_DNA"/>
</dbReference>
<keyword evidence="10" id="KW-1185">Reference proteome</keyword>
<protein>
    <submittedName>
        <fullName evidence="9">Peptide/nickel transport system permease protein</fullName>
    </submittedName>
</protein>
<dbReference type="GO" id="GO:0055085">
    <property type="term" value="P:transmembrane transport"/>
    <property type="evidence" value="ECO:0007669"/>
    <property type="project" value="InterPro"/>
</dbReference>
<evidence type="ECO:0000256" key="3">
    <source>
        <dbReference type="ARBA" id="ARBA00022475"/>
    </source>
</evidence>
<evidence type="ECO:0000256" key="5">
    <source>
        <dbReference type="ARBA" id="ARBA00022989"/>
    </source>
</evidence>
<dbReference type="RefSeq" id="WP_089925909.1">
    <property type="nucleotide sequence ID" value="NZ_FOFV01000024.1"/>
</dbReference>
<proteinExistence type="inferred from homology"/>